<proteinExistence type="predicted"/>
<protein>
    <submittedName>
        <fullName evidence="1">Uncharacterized protein</fullName>
    </submittedName>
</protein>
<evidence type="ECO:0000313" key="2">
    <source>
        <dbReference type="Proteomes" id="UP001557484"/>
    </source>
</evidence>
<sequence>MPWYHSRPYRRALHFWLLLLIGPSDAALSDELSSLDRRSSQALYQGWSVLATDLARGVGPFAALRLALAPELSDSFGAGPAQRLQALAGCMTSRIVVTAAEATQVYLEGCVADRKVLTDFSQQ</sequence>
<evidence type="ECO:0000313" key="1">
    <source>
        <dbReference type="EMBL" id="MEX1666030.1"/>
    </source>
</evidence>
<gene>
    <name evidence="1" type="ORF">AB4875_11075</name>
</gene>
<organism evidence="1 2">
    <name type="scientific">Zhongshania arctica</name>
    <dbReference type="NCBI Taxonomy" id="3238302"/>
    <lineage>
        <taxon>Bacteria</taxon>
        <taxon>Pseudomonadati</taxon>
        <taxon>Pseudomonadota</taxon>
        <taxon>Gammaproteobacteria</taxon>
        <taxon>Cellvibrionales</taxon>
        <taxon>Spongiibacteraceae</taxon>
        <taxon>Zhongshania</taxon>
    </lineage>
</organism>
<reference evidence="1 2" key="1">
    <citation type="journal article" date="2011" name="Int. J. Syst. Evol. Microbiol.">
        <title>Zhongshania antarctica gen. nov., sp. nov. and Zhongshania guokunii sp. nov., gammaproteobacteria respectively isolated from coastal attached (fast) ice and surface seawater of the Antarctic.</title>
        <authorList>
            <person name="Li H.J."/>
            <person name="Zhang X.Y."/>
            <person name="Chen C.X."/>
            <person name="Zhang Y.J."/>
            <person name="Gao Z.M."/>
            <person name="Yu Y."/>
            <person name="Chen X.L."/>
            <person name="Chen B."/>
            <person name="Zhang Y.Z."/>
        </authorList>
    </citation>
    <scope>NUCLEOTIDE SEQUENCE [LARGE SCALE GENOMIC DNA]</scope>
    <source>
        <strain evidence="1 2">R06B22</strain>
    </source>
</reference>
<dbReference type="RefSeq" id="WP_368376117.1">
    <property type="nucleotide sequence ID" value="NZ_JBFRYB010000001.1"/>
</dbReference>
<name>A0ABV3TWP2_9GAMM</name>
<comment type="caution">
    <text evidence="1">The sequence shown here is derived from an EMBL/GenBank/DDBJ whole genome shotgun (WGS) entry which is preliminary data.</text>
</comment>
<dbReference type="Proteomes" id="UP001557484">
    <property type="component" value="Unassembled WGS sequence"/>
</dbReference>
<keyword evidence="2" id="KW-1185">Reference proteome</keyword>
<dbReference type="EMBL" id="JBFRYB010000001">
    <property type="protein sequence ID" value="MEX1666030.1"/>
    <property type="molecule type" value="Genomic_DNA"/>
</dbReference>
<accession>A0ABV3TWP2</accession>